<organism evidence="2 3">
    <name type="scientific">Peteryoungia aggregata LMG 23059</name>
    <dbReference type="NCBI Taxonomy" id="1368425"/>
    <lineage>
        <taxon>Bacteria</taxon>
        <taxon>Pseudomonadati</taxon>
        <taxon>Pseudomonadota</taxon>
        <taxon>Alphaproteobacteria</taxon>
        <taxon>Hyphomicrobiales</taxon>
        <taxon>Rhizobiaceae</taxon>
        <taxon>Peteryoungia</taxon>
    </lineage>
</organism>
<keyword evidence="1" id="KW-0812">Transmembrane</keyword>
<feature type="transmembrane region" description="Helical" evidence="1">
    <location>
        <begin position="74"/>
        <end position="92"/>
    </location>
</feature>
<keyword evidence="3" id="KW-1185">Reference proteome</keyword>
<feature type="transmembrane region" description="Helical" evidence="1">
    <location>
        <begin position="16"/>
        <end position="36"/>
    </location>
</feature>
<reference evidence="2 3" key="1">
    <citation type="submission" date="2023-07" db="EMBL/GenBank/DDBJ databases">
        <title>Genomic Encyclopedia of Type Strains, Phase IV (KMG-IV): sequencing the most valuable type-strain genomes for metagenomic binning, comparative biology and taxonomic classification.</title>
        <authorList>
            <person name="Goeker M."/>
        </authorList>
    </citation>
    <scope>NUCLEOTIDE SEQUENCE [LARGE SCALE GENOMIC DNA]</scope>
    <source>
        <strain evidence="2 3">DSM 1111</strain>
    </source>
</reference>
<evidence type="ECO:0000313" key="3">
    <source>
        <dbReference type="Proteomes" id="UP001238496"/>
    </source>
</evidence>
<name>A0ABU0G673_9HYPH</name>
<sequence length="424" mass="46951">MGAVIDKYSTETRNSYVIIVAASSVLYNCVLAIINAHVVPLGFSHVALAEILVLFAGLVFILRKGLGEEDAGALFFTAFTLVMAIYMSAINLMVFVDYLRNILIIFCFATLGSWANRRTVKAAFMFSLAAVMLVLMCEIFALALYADIFEPGYYFETTRGLKPPEWDTTGLFGNALGFEGRLSFGLIGHRASSLFLEQVSLSNFAGIVMMYMLYFWDEMKRGMRIVLIACVALILLTTASRTMLTFSAICVVGYFLFPLVPKLVNLLTMPLILLAGTMMYVLQPDAKGDNLSGRIVLTMRHISEMDLYGFLGFYADKAAFFADSGYVYIVYAGTVFGMLAFWLFVSLYPAGDTPAQRRLAQALPIFMFFNLMIGATPVFTAKIAGLLWLLVGHARHQTAPRAVSLSQSANTALPRQSFQRLDYP</sequence>
<gene>
    <name evidence="2" type="ORF">J2045_001864</name>
</gene>
<dbReference type="EMBL" id="JAUSUW010000004">
    <property type="protein sequence ID" value="MDQ0420840.1"/>
    <property type="molecule type" value="Genomic_DNA"/>
</dbReference>
<feature type="transmembrane region" description="Helical" evidence="1">
    <location>
        <begin position="42"/>
        <end position="62"/>
    </location>
</feature>
<comment type="caution">
    <text evidence="2">The sequence shown here is derived from an EMBL/GenBank/DDBJ whole genome shotgun (WGS) entry which is preliminary data.</text>
</comment>
<feature type="transmembrane region" description="Helical" evidence="1">
    <location>
        <begin position="226"/>
        <end position="257"/>
    </location>
</feature>
<feature type="transmembrane region" description="Helical" evidence="1">
    <location>
        <begin position="194"/>
        <end position="214"/>
    </location>
</feature>
<feature type="transmembrane region" description="Helical" evidence="1">
    <location>
        <begin position="263"/>
        <end position="282"/>
    </location>
</feature>
<proteinExistence type="predicted"/>
<keyword evidence="1" id="KW-1133">Transmembrane helix</keyword>
<protein>
    <recommendedName>
        <fullName evidence="4">Polymerase</fullName>
    </recommendedName>
</protein>
<feature type="transmembrane region" description="Helical" evidence="1">
    <location>
        <begin position="365"/>
        <end position="391"/>
    </location>
</feature>
<evidence type="ECO:0008006" key="4">
    <source>
        <dbReference type="Google" id="ProtNLM"/>
    </source>
</evidence>
<evidence type="ECO:0000256" key="1">
    <source>
        <dbReference type="SAM" id="Phobius"/>
    </source>
</evidence>
<feature type="transmembrane region" description="Helical" evidence="1">
    <location>
        <begin position="326"/>
        <end position="345"/>
    </location>
</feature>
<evidence type="ECO:0000313" key="2">
    <source>
        <dbReference type="EMBL" id="MDQ0420840.1"/>
    </source>
</evidence>
<keyword evidence="1" id="KW-0472">Membrane</keyword>
<accession>A0ABU0G673</accession>
<dbReference type="Proteomes" id="UP001238496">
    <property type="component" value="Unassembled WGS sequence"/>
</dbReference>
<feature type="transmembrane region" description="Helical" evidence="1">
    <location>
        <begin position="122"/>
        <end position="146"/>
    </location>
</feature>